<comment type="caution">
    <text evidence="4">The sequence shown here is derived from an EMBL/GenBank/DDBJ whole genome shotgun (WGS) entry which is preliminary data.</text>
</comment>
<sequence length="331" mass="37001">MDGYRRGGKEVRESWGGGALTSDQFGKQGVRDQGTAGSLKAACVGTSALPRMRAWGLAKGGKELNTDAAGVKGWVMWAVSVTGYECGRGRVSGEGCTSWQYRPSPAGLSAALLHKSRIVAGPPVTHLRRGSGRREETALPPCQIHLPLHWFATHWELGQTNHPRAGRPWLRGSLIRGWHRRGDIVAGVVVEWSGVEVLLVEWCKITSVTCSCDTRDIFWCPHVVALSLHRIRHADTVQLRIPISETLLQMDRQQLQKMMQYLISEHHTEVLPTAQKLADQILQHSHPINHIQALAPRHHGSSSLRLYTRRLPPRRRRHTVWAAVMAKYDHD</sequence>
<dbReference type="OrthoDB" id="10013584at2759"/>
<protein>
    <submittedName>
        <fullName evidence="4">Zinc finger SWIM domain-containing protein 5</fullName>
    </submittedName>
</protein>
<organism evidence="4 5">
    <name type="scientific">Portunus trituberculatus</name>
    <name type="common">Swimming crab</name>
    <name type="synonym">Neptunus trituberculatus</name>
    <dbReference type="NCBI Taxonomy" id="210409"/>
    <lineage>
        <taxon>Eukaryota</taxon>
        <taxon>Metazoa</taxon>
        <taxon>Ecdysozoa</taxon>
        <taxon>Arthropoda</taxon>
        <taxon>Crustacea</taxon>
        <taxon>Multicrustacea</taxon>
        <taxon>Malacostraca</taxon>
        <taxon>Eumalacostraca</taxon>
        <taxon>Eucarida</taxon>
        <taxon>Decapoda</taxon>
        <taxon>Pleocyemata</taxon>
        <taxon>Brachyura</taxon>
        <taxon>Eubrachyura</taxon>
        <taxon>Portunoidea</taxon>
        <taxon>Portunidae</taxon>
        <taxon>Portuninae</taxon>
        <taxon>Portunus</taxon>
    </lineage>
</organism>
<dbReference type="InterPro" id="IPR007527">
    <property type="entry name" value="Znf_SWIM"/>
</dbReference>
<keyword evidence="1" id="KW-0863">Zinc-finger</keyword>
<evidence type="ECO:0000313" key="4">
    <source>
        <dbReference type="EMBL" id="MPC58556.1"/>
    </source>
</evidence>
<keyword evidence="1" id="KW-0479">Metal-binding</keyword>
<evidence type="ECO:0000313" key="5">
    <source>
        <dbReference type="Proteomes" id="UP000324222"/>
    </source>
</evidence>
<feature type="region of interest" description="Disordered" evidence="2">
    <location>
        <begin position="1"/>
        <end position="32"/>
    </location>
</feature>
<gene>
    <name evidence="4" type="primary">ZSWIM5_1</name>
    <name evidence="4" type="ORF">E2C01_052562</name>
</gene>
<dbReference type="AlphaFoldDB" id="A0A5B7GLU6"/>
<dbReference type="PANTHER" id="PTHR22619:SF0">
    <property type="entry name" value="ZINC FINGER SWIM DOMAIN-CONTAINING PROTEIN 6-LIKE PROTEIN"/>
    <property type="match status" value="1"/>
</dbReference>
<evidence type="ECO:0000256" key="1">
    <source>
        <dbReference type="PROSITE-ProRule" id="PRU00325"/>
    </source>
</evidence>
<accession>A0A5B7GLU6</accession>
<reference evidence="4 5" key="1">
    <citation type="submission" date="2019-05" db="EMBL/GenBank/DDBJ databases">
        <title>Another draft genome of Portunus trituberculatus and its Hox gene families provides insights of decapod evolution.</title>
        <authorList>
            <person name="Jeong J.-H."/>
            <person name="Song I."/>
            <person name="Kim S."/>
            <person name="Choi T."/>
            <person name="Kim D."/>
            <person name="Ryu S."/>
            <person name="Kim W."/>
        </authorList>
    </citation>
    <scope>NUCLEOTIDE SEQUENCE [LARGE SCALE GENOMIC DNA]</scope>
    <source>
        <tissue evidence="4">Muscle</tissue>
    </source>
</reference>
<keyword evidence="5" id="KW-1185">Reference proteome</keyword>
<dbReference type="Proteomes" id="UP000324222">
    <property type="component" value="Unassembled WGS sequence"/>
</dbReference>
<dbReference type="EMBL" id="VSRR010015785">
    <property type="protein sequence ID" value="MPC58556.1"/>
    <property type="molecule type" value="Genomic_DNA"/>
</dbReference>
<proteinExistence type="predicted"/>
<evidence type="ECO:0000259" key="3">
    <source>
        <dbReference type="PROSITE" id="PS50966"/>
    </source>
</evidence>
<feature type="domain" description="SWIM-type" evidence="3">
    <location>
        <begin position="195"/>
        <end position="231"/>
    </location>
</feature>
<feature type="compositionally biased region" description="Basic and acidic residues" evidence="2">
    <location>
        <begin position="1"/>
        <end position="13"/>
    </location>
</feature>
<dbReference type="GO" id="GO:0008270">
    <property type="term" value="F:zinc ion binding"/>
    <property type="evidence" value="ECO:0007669"/>
    <property type="project" value="UniProtKB-KW"/>
</dbReference>
<evidence type="ECO:0000256" key="2">
    <source>
        <dbReference type="SAM" id="MobiDB-lite"/>
    </source>
</evidence>
<keyword evidence="1" id="KW-0862">Zinc</keyword>
<dbReference type="PROSITE" id="PS50966">
    <property type="entry name" value="ZF_SWIM"/>
    <property type="match status" value="1"/>
</dbReference>
<name>A0A5B7GLU6_PORTR</name>
<dbReference type="PANTHER" id="PTHR22619">
    <property type="entry name" value="ZINC FINGER SWIM DOMAIN CONTAINING PROTEIN 4, 5, 6"/>
    <property type="match status" value="1"/>
</dbReference>
<dbReference type="GO" id="GO:0031462">
    <property type="term" value="C:Cul2-RING ubiquitin ligase complex"/>
    <property type="evidence" value="ECO:0007669"/>
    <property type="project" value="TreeGrafter"/>
</dbReference>